<feature type="region of interest" description="Disordered" evidence="5">
    <location>
        <begin position="194"/>
        <end position="218"/>
    </location>
</feature>
<dbReference type="AlphaFoldDB" id="A0A1X7S0H3"/>
<dbReference type="PROSITE" id="PS01360">
    <property type="entry name" value="ZF_MYND_1"/>
    <property type="match status" value="1"/>
</dbReference>
<evidence type="ECO:0000256" key="4">
    <source>
        <dbReference type="PROSITE-ProRule" id="PRU00134"/>
    </source>
</evidence>
<protein>
    <recommendedName>
        <fullName evidence="6">MYND-type domain-containing protein</fullName>
    </recommendedName>
</protein>
<sequence length="218" mass="24350">MVTIGPAERLRLIELGRLAMNHFEKQRSFVCDPAKDMSDYEKENRALTRIQNDARKLLVLGEILGDDGKDFLKLGKNAAGFIFLLYNFETDHQTMVKELVDLWTNLQTSTGRCADIIYPAGWSPSETDSDSAVDEEWAAWCADFYLGFGKGTGRRCTFCGGSTPLPRPLLFCGGCKNTVYCDRMCQVMDWKSGHKSSCAKNESGRKECKEEEASAEAA</sequence>
<keyword evidence="2 4" id="KW-0863">Zinc-finger</keyword>
<evidence type="ECO:0000256" key="2">
    <source>
        <dbReference type="ARBA" id="ARBA00022771"/>
    </source>
</evidence>
<dbReference type="PROSITE" id="PS50865">
    <property type="entry name" value="ZF_MYND_2"/>
    <property type="match status" value="1"/>
</dbReference>
<organism evidence="7 8">
    <name type="scientific">Zymoseptoria tritici (strain ST99CH_3D7)</name>
    <dbReference type="NCBI Taxonomy" id="1276538"/>
    <lineage>
        <taxon>Eukaryota</taxon>
        <taxon>Fungi</taxon>
        <taxon>Dikarya</taxon>
        <taxon>Ascomycota</taxon>
        <taxon>Pezizomycotina</taxon>
        <taxon>Dothideomycetes</taxon>
        <taxon>Dothideomycetidae</taxon>
        <taxon>Mycosphaerellales</taxon>
        <taxon>Mycosphaerellaceae</taxon>
        <taxon>Zymoseptoria</taxon>
    </lineage>
</organism>
<keyword evidence="3" id="KW-0862">Zinc</keyword>
<dbReference type="STRING" id="1276538.A0A1X7S0H3"/>
<evidence type="ECO:0000256" key="5">
    <source>
        <dbReference type="SAM" id="MobiDB-lite"/>
    </source>
</evidence>
<evidence type="ECO:0000256" key="3">
    <source>
        <dbReference type="ARBA" id="ARBA00022833"/>
    </source>
</evidence>
<feature type="domain" description="MYND-type" evidence="6">
    <location>
        <begin position="156"/>
        <end position="198"/>
    </location>
</feature>
<keyword evidence="1" id="KW-0479">Metal-binding</keyword>
<dbReference type="InterPro" id="IPR002893">
    <property type="entry name" value="Znf_MYND"/>
</dbReference>
<name>A0A1X7S0H3_ZYMT9</name>
<dbReference type="GO" id="GO:0008270">
    <property type="term" value="F:zinc ion binding"/>
    <property type="evidence" value="ECO:0007669"/>
    <property type="project" value="UniProtKB-KW"/>
</dbReference>
<accession>A0A1X7S0H3</accession>
<gene>
    <name evidence="7" type="ORF">ZT3D7_G8335</name>
</gene>
<evidence type="ECO:0000313" key="8">
    <source>
        <dbReference type="Proteomes" id="UP000215127"/>
    </source>
</evidence>
<dbReference type="Pfam" id="PF01753">
    <property type="entry name" value="zf-MYND"/>
    <property type="match status" value="1"/>
</dbReference>
<dbReference type="Proteomes" id="UP000215127">
    <property type="component" value="Chromosome 8"/>
</dbReference>
<dbReference type="Gene3D" id="6.10.140.2220">
    <property type="match status" value="1"/>
</dbReference>
<keyword evidence="8" id="KW-1185">Reference proteome</keyword>
<evidence type="ECO:0000259" key="6">
    <source>
        <dbReference type="PROSITE" id="PS50865"/>
    </source>
</evidence>
<evidence type="ECO:0000313" key="7">
    <source>
        <dbReference type="EMBL" id="SMQ53182.1"/>
    </source>
</evidence>
<reference evidence="7 8" key="1">
    <citation type="submission" date="2016-06" db="EMBL/GenBank/DDBJ databases">
        <authorList>
            <person name="Kjaerup R.B."/>
            <person name="Dalgaard T.S."/>
            <person name="Juul-Madsen H.R."/>
        </authorList>
    </citation>
    <scope>NUCLEOTIDE SEQUENCE [LARGE SCALE GENOMIC DNA]</scope>
</reference>
<dbReference type="SUPFAM" id="SSF144232">
    <property type="entry name" value="HIT/MYND zinc finger-like"/>
    <property type="match status" value="1"/>
</dbReference>
<feature type="compositionally biased region" description="Basic and acidic residues" evidence="5">
    <location>
        <begin position="202"/>
        <end position="212"/>
    </location>
</feature>
<dbReference type="EMBL" id="LT853699">
    <property type="protein sequence ID" value="SMQ53182.1"/>
    <property type="molecule type" value="Genomic_DNA"/>
</dbReference>
<evidence type="ECO:0000256" key="1">
    <source>
        <dbReference type="ARBA" id="ARBA00022723"/>
    </source>
</evidence>
<proteinExistence type="predicted"/>